<dbReference type="OrthoDB" id="9923904at2"/>
<organism evidence="1 2">
    <name type="scientific">Leptospira barantonii</name>
    <dbReference type="NCBI Taxonomy" id="2023184"/>
    <lineage>
        <taxon>Bacteria</taxon>
        <taxon>Pseudomonadati</taxon>
        <taxon>Spirochaetota</taxon>
        <taxon>Spirochaetia</taxon>
        <taxon>Leptospirales</taxon>
        <taxon>Leptospiraceae</taxon>
        <taxon>Leptospira</taxon>
    </lineage>
</organism>
<evidence type="ECO:0000313" key="2">
    <source>
        <dbReference type="Proteomes" id="UP000298429"/>
    </source>
</evidence>
<reference evidence="1 2" key="1">
    <citation type="journal article" date="2019" name="PLoS Negl. Trop. Dis.">
        <title>Revisiting the worldwide diversity of Leptospira species in the environment.</title>
        <authorList>
            <person name="Vincent A.T."/>
            <person name="Schiettekatte O."/>
            <person name="Bourhy P."/>
            <person name="Veyrier F.J."/>
            <person name="Picardeau M."/>
        </authorList>
    </citation>
    <scope>NUCLEOTIDE SEQUENCE [LARGE SCALE GENOMIC DNA]</scope>
    <source>
        <strain evidence="1 2">201702444</strain>
    </source>
</reference>
<protein>
    <submittedName>
        <fullName evidence="1">Uncharacterized protein</fullName>
    </submittedName>
</protein>
<sequence length="91" mass="10633">MHRIKFLVFKIGPVFFSEKPNVGTPATDTFQWMDNNLPGCVPPLRIFILKRTGGRKLHRPLFLYLPSDSKERDNQKAVERRTQCFSLRVET</sequence>
<evidence type="ECO:0000313" key="1">
    <source>
        <dbReference type="EMBL" id="TGL97022.1"/>
    </source>
</evidence>
<dbReference type="EMBL" id="RQGN01000085">
    <property type="protein sequence ID" value="TGL97022.1"/>
    <property type="molecule type" value="Genomic_DNA"/>
</dbReference>
<dbReference type="Proteomes" id="UP000298429">
    <property type="component" value="Unassembled WGS sequence"/>
</dbReference>
<name>A0A5F2B062_9LEPT</name>
<accession>A0A5F2B062</accession>
<dbReference type="AlphaFoldDB" id="A0A5F2B062"/>
<proteinExistence type="predicted"/>
<gene>
    <name evidence="1" type="ORF">EHQ76_15585</name>
</gene>
<comment type="caution">
    <text evidence="1">The sequence shown here is derived from an EMBL/GenBank/DDBJ whole genome shotgun (WGS) entry which is preliminary data.</text>
</comment>